<dbReference type="InterPro" id="IPR036388">
    <property type="entry name" value="WH-like_DNA-bd_sf"/>
</dbReference>
<evidence type="ECO:0000313" key="2">
    <source>
        <dbReference type="EMBL" id="GAA3556903.1"/>
    </source>
</evidence>
<reference evidence="3" key="1">
    <citation type="journal article" date="2019" name="Int. J. Syst. Evol. Microbiol.">
        <title>The Global Catalogue of Microorganisms (GCM) 10K type strain sequencing project: providing services to taxonomists for standard genome sequencing and annotation.</title>
        <authorList>
            <consortium name="The Broad Institute Genomics Platform"/>
            <consortium name="The Broad Institute Genome Sequencing Center for Infectious Disease"/>
            <person name="Wu L."/>
            <person name="Ma J."/>
        </authorList>
    </citation>
    <scope>NUCLEOTIDE SEQUENCE [LARGE SCALE GENOMIC DNA]</scope>
    <source>
        <strain evidence="3">JCM 16928</strain>
    </source>
</reference>
<dbReference type="EMBL" id="BAABAA010000002">
    <property type="protein sequence ID" value="GAA3556903.1"/>
    <property type="molecule type" value="Genomic_DNA"/>
</dbReference>
<dbReference type="PANTHER" id="PTHR43252:SF7">
    <property type="entry name" value="TRANSCRIPTIONAL REGULATOR YQJI"/>
    <property type="match status" value="1"/>
</dbReference>
<proteinExistence type="predicted"/>
<comment type="caution">
    <text evidence="2">The sequence shown here is derived from an EMBL/GenBank/DDBJ whole genome shotgun (WGS) entry which is preliminary data.</text>
</comment>
<gene>
    <name evidence="2" type="ORF">GCM10022235_26180</name>
</gene>
<feature type="domain" description="Transcription regulator PadR N-terminal" evidence="1">
    <location>
        <begin position="17"/>
        <end position="93"/>
    </location>
</feature>
<dbReference type="InterPro" id="IPR036390">
    <property type="entry name" value="WH_DNA-bd_sf"/>
</dbReference>
<organism evidence="2 3">
    <name type="scientific">Kribbella ginsengisoli</name>
    <dbReference type="NCBI Taxonomy" id="363865"/>
    <lineage>
        <taxon>Bacteria</taxon>
        <taxon>Bacillati</taxon>
        <taxon>Actinomycetota</taxon>
        <taxon>Actinomycetes</taxon>
        <taxon>Propionibacteriales</taxon>
        <taxon>Kribbellaceae</taxon>
        <taxon>Kribbella</taxon>
    </lineage>
</organism>
<dbReference type="Gene3D" id="1.10.10.10">
    <property type="entry name" value="Winged helix-like DNA-binding domain superfamily/Winged helix DNA-binding domain"/>
    <property type="match status" value="1"/>
</dbReference>
<dbReference type="Pfam" id="PF03551">
    <property type="entry name" value="PadR"/>
    <property type="match status" value="1"/>
</dbReference>
<name>A0ABP6WW40_9ACTN</name>
<evidence type="ECO:0000259" key="1">
    <source>
        <dbReference type="Pfam" id="PF03551"/>
    </source>
</evidence>
<protein>
    <submittedName>
        <fullName evidence="2">PadR family transcriptional regulator</fullName>
    </submittedName>
</protein>
<dbReference type="InterPro" id="IPR005149">
    <property type="entry name" value="Tscrpt_reg_PadR_N"/>
</dbReference>
<sequence length="196" mass="22614">MIGVGDLASLTPLAIAVLALLVERRMHAYEMYQLLLHRRNDRLIKVKPGSLYHTVERLTGQELVRATGTERAGNRPERTTYEITAAGREALEERVRTGIETYEYEYPLFPVVLSEAHNLEVKDAAERFRRRLCEIEEQLAEVESAIADVTERQVPEPFWLAAGYNRAVLAAERDWLTTLLQRIESKDLSWQHRKNK</sequence>
<dbReference type="Proteomes" id="UP001501222">
    <property type="component" value="Unassembled WGS sequence"/>
</dbReference>
<dbReference type="PANTHER" id="PTHR43252">
    <property type="entry name" value="TRANSCRIPTIONAL REGULATOR YQJI"/>
    <property type="match status" value="1"/>
</dbReference>
<evidence type="ECO:0000313" key="3">
    <source>
        <dbReference type="Proteomes" id="UP001501222"/>
    </source>
</evidence>
<accession>A0ABP6WW40</accession>
<keyword evidence="3" id="KW-1185">Reference proteome</keyword>
<dbReference type="SUPFAM" id="SSF46785">
    <property type="entry name" value="Winged helix' DNA-binding domain"/>
    <property type="match status" value="1"/>
</dbReference>